<accession>A0A942WX10</accession>
<protein>
    <submittedName>
        <fullName evidence="1">Uncharacterized protein</fullName>
    </submittedName>
</protein>
<name>A0A942WX10_VEIPA</name>
<evidence type="ECO:0000313" key="1">
    <source>
        <dbReference type="EMBL" id="MBS4893765.1"/>
    </source>
</evidence>
<dbReference type="AlphaFoldDB" id="A0A942WX10"/>
<gene>
    <name evidence="1" type="ORF">KHZ90_08320</name>
</gene>
<dbReference type="Proteomes" id="UP000778864">
    <property type="component" value="Unassembled WGS sequence"/>
</dbReference>
<reference evidence="1" key="1">
    <citation type="submission" date="2021-02" db="EMBL/GenBank/DDBJ databases">
        <title>Infant gut strain persistence is associated with maternal origin, phylogeny, and functional potential including surface adhesion and iron acquisition.</title>
        <authorList>
            <person name="Lou Y.C."/>
        </authorList>
    </citation>
    <scope>NUCLEOTIDE SEQUENCE</scope>
    <source>
        <strain evidence="1">L3_108_031G1_dasL3_108_031G1_concoct_20</strain>
    </source>
</reference>
<dbReference type="EMBL" id="JAGZMU010000005">
    <property type="protein sequence ID" value="MBS4893765.1"/>
    <property type="molecule type" value="Genomic_DNA"/>
</dbReference>
<sequence length="72" mass="8454">MNELDLKVKRNMNIKIMNKDYCISEYCVNESIEEQLNKNFKNANINLNFCASINRVIACDLTHPLHLVIEIR</sequence>
<evidence type="ECO:0000313" key="2">
    <source>
        <dbReference type="Proteomes" id="UP000778864"/>
    </source>
</evidence>
<organism evidence="1 2">
    <name type="scientific">Veillonella parvula</name>
    <name type="common">Staphylococcus parvulus</name>
    <dbReference type="NCBI Taxonomy" id="29466"/>
    <lineage>
        <taxon>Bacteria</taxon>
        <taxon>Bacillati</taxon>
        <taxon>Bacillota</taxon>
        <taxon>Negativicutes</taxon>
        <taxon>Veillonellales</taxon>
        <taxon>Veillonellaceae</taxon>
        <taxon>Veillonella</taxon>
    </lineage>
</organism>
<comment type="caution">
    <text evidence="1">The sequence shown here is derived from an EMBL/GenBank/DDBJ whole genome shotgun (WGS) entry which is preliminary data.</text>
</comment>
<dbReference type="RefSeq" id="WP_278468025.1">
    <property type="nucleotide sequence ID" value="NZ_JAGZMU010000005.1"/>
</dbReference>
<proteinExistence type="predicted"/>